<organism evidence="1 2">
    <name type="scientific">Streptomyces osmaniensis</name>
    <dbReference type="NCBI Taxonomy" id="593134"/>
    <lineage>
        <taxon>Bacteria</taxon>
        <taxon>Bacillati</taxon>
        <taxon>Actinomycetota</taxon>
        <taxon>Actinomycetes</taxon>
        <taxon>Kitasatosporales</taxon>
        <taxon>Streptomycetaceae</taxon>
        <taxon>Streptomyces</taxon>
    </lineage>
</organism>
<proteinExistence type="predicted"/>
<dbReference type="EMBL" id="BAABCE010000033">
    <property type="protein sequence ID" value="GAA3594025.1"/>
    <property type="molecule type" value="Genomic_DNA"/>
</dbReference>
<protein>
    <submittedName>
        <fullName evidence="1">Uncharacterized protein</fullName>
    </submittedName>
</protein>
<dbReference type="Proteomes" id="UP001500707">
    <property type="component" value="Unassembled WGS sequence"/>
</dbReference>
<keyword evidence="2" id="KW-1185">Reference proteome</keyword>
<evidence type="ECO:0000313" key="1">
    <source>
        <dbReference type="EMBL" id="GAA3594025.1"/>
    </source>
</evidence>
<sequence>MTVSVSGVAPAVGLPEDELATVPGWSALGVREPWWDSSAQNAVGSHPGQHLDRQVFEEEAEARCVVSGVGNDEDDGVACLPLSLFSVAPDRMVSR</sequence>
<accession>A0ABP6Z0J1</accession>
<comment type="caution">
    <text evidence="1">The sequence shown here is derived from an EMBL/GenBank/DDBJ whole genome shotgun (WGS) entry which is preliminary data.</text>
</comment>
<gene>
    <name evidence="1" type="ORF">GCM10022295_89310</name>
</gene>
<name>A0ABP6Z0J1_9ACTN</name>
<reference evidence="2" key="1">
    <citation type="journal article" date="2019" name="Int. J. Syst. Evol. Microbiol.">
        <title>The Global Catalogue of Microorganisms (GCM) 10K type strain sequencing project: providing services to taxonomists for standard genome sequencing and annotation.</title>
        <authorList>
            <consortium name="The Broad Institute Genomics Platform"/>
            <consortium name="The Broad Institute Genome Sequencing Center for Infectious Disease"/>
            <person name="Wu L."/>
            <person name="Ma J."/>
        </authorList>
    </citation>
    <scope>NUCLEOTIDE SEQUENCE [LARGE SCALE GENOMIC DNA]</scope>
    <source>
        <strain evidence="2">JCM 17656</strain>
    </source>
</reference>
<evidence type="ECO:0000313" key="2">
    <source>
        <dbReference type="Proteomes" id="UP001500707"/>
    </source>
</evidence>